<evidence type="ECO:0000313" key="5">
    <source>
        <dbReference type="Proteomes" id="UP000825002"/>
    </source>
</evidence>
<dbReference type="PANTHER" id="PTHR19879:SF1">
    <property type="entry name" value="CANNONBALL-RELATED"/>
    <property type="match status" value="1"/>
</dbReference>
<keyword evidence="2" id="KW-0677">Repeat</keyword>
<evidence type="ECO:0000256" key="1">
    <source>
        <dbReference type="ARBA" id="ARBA00022574"/>
    </source>
</evidence>
<keyword evidence="5" id="KW-1185">Reference proteome</keyword>
<proteinExistence type="predicted"/>
<dbReference type="CDD" id="cd00200">
    <property type="entry name" value="WD40"/>
    <property type="match status" value="1"/>
</dbReference>
<dbReference type="EMBL" id="JAIFTH010000159">
    <property type="protein sequence ID" value="KAG9510385.1"/>
    <property type="molecule type" value="Genomic_DNA"/>
</dbReference>
<dbReference type="InterPro" id="IPR020472">
    <property type="entry name" value="WD40_PAC1"/>
</dbReference>
<comment type="caution">
    <text evidence="4">The sequence shown here is derived from an EMBL/GenBank/DDBJ whole genome shotgun (WGS) entry which is preliminary data.</text>
</comment>
<evidence type="ECO:0000256" key="3">
    <source>
        <dbReference type="PROSITE-ProRule" id="PRU00221"/>
    </source>
</evidence>
<evidence type="ECO:0000313" key="4">
    <source>
        <dbReference type="EMBL" id="KAG9510385.1"/>
    </source>
</evidence>
<dbReference type="InterPro" id="IPR036322">
    <property type="entry name" value="WD40_repeat_dom_sf"/>
</dbReference>
<dbReference type="SMART" id="SM00320">
    <property type="entry name" value="WD40"/>
    <property type="match status" value="6"/>
</dbReference>
<accession>A0ABQ7SAD1</accession>
<reference evidence="4 5" key="1">
    <citation type="submission" date="2020-10" db="EMBL/GenBank/DDBJ databases">
        <authorList>
            <person name="Klimov P.B."/>
            <person name="Dyachkov S.M."/>
            <person name="Chetverikov P.E."/>
        </authorList>
    </citation>
    <scope>NUCLEOTIDE SEQUENCE [LARGE SCALE GENOMIC DNA]</scope>
    <source>
        <strain evidence="4">BMOC 18-1129-001#AD2665</strain>
        <tissue evidence="4">Entire mites</tissue>
    </source>
</reference>
<dbReference type="PROSITE" id="PS50294">
    <property type="entry name" value="WD_REPEATS_REGION"/>
    <property type="match status" value="3"/>
</dbReference>
<dbReference type="Gene3D" id="2.130.10.10">
    <property type="entry name" value="YVTN repeat-like/Quinoprotein amine dehydrogenase"/>
    <property type="match status" value="2"/>
</dbReference>
<protein>
    <submittedName>
        <fullName evidence="4">TAF5-like RNA polymerase II/CBP-associated factor-associated protein</fullName>
    </submittedName>
</protein>
<dbReference type="Proteomes" id="UP000825002">
    <property type="component" value="Unassembled WGS sequence"/>
</dbReference>
<organism evidence="4 5">
    <name type="scientific">Fragariocoptes setiger</name>
    <dbReference type="NCBI Taxonomy" id="1670756"/>
    <lineage>
        <taxon>Eukaryota</taxon>
        <taxon>Metazoa</taxon>
        <taxon>Ecdysozoa</taxon>
        <taxon>Arthropoda</taxon>
        <taxon>Chelicerata</taxon>
        <taxon>Arachnida</taxon>
        <taxon>Acari</taxon>
        <taxon>Acariformes</taxon>
        <taxon>Trombidiformes</taxon>
        <taxon>Prostigmata</taxon>
        <taxon>Eupodina</taxon>
        <taxon>Eriophyoidea</taxon>
        <taxon>Phytoptidae</taxon>
        <taxon>Fragariocoptes</taxon>
    </lineage>
</organism>
<dbReference type="InterPro" id="IPR015943">
    <property type="entry name" value="WD40/YVTN_repeat-like_dom_sf"/>
</dbReference>
<keyword evidence="1 3" id="KW-0853">WD repeat</keyword>
<evidence type="ECO:0000256" key="2">
    <source>
        <dbReference type="ARBA" id="ARBA00022737"/>
    </source>
</evidence>
<feature type="repeat" description="WD" evidence="3">
    <location>
        <begin position="300"/>
        <end position="341"/>
    </location>
</feature>
<dbReference type="PANTHER" id="PTHR19879">
    <property type="entry name" value="TRANSCRIPTION INITIATION FACTOR TFIID"/>
    <property type="match status" value="1"/>
</dbReference>
<sequence length="425" mass="47723">MSFTEMNSNHESSLVTSTLDQYVKYRSISSLSKATIEPTMNQSSNTINCDQPNFEQSIPRVCLIAVKNTQPISADVRNDLNFIAMGFEDSIIYVWHHGPRLRKSNQPSVWRDVSHISLAIDGQEIAPSDSNRIEPSNIADGLDDKEIVPPSISDTNRIDIDHLIRGPMTIETLHAHSGPIYGLKFFPKSDFLLSCSEDTTIRLWCLKTMCNVTVYRGHVYPVWSLDVSPPHLPYFVSSSKDTTARLWTTEKNYPIRIFSSHDGDVECVKFHPNGKYIATASTDTTVRLWNVKDGKMVRLMVGHQAPVTSLTFSPDGKLIATASLDGYVRIWEIANNTSIFEHKSFEYPVYSLSFNPDQTILSICGHESTLRHMSVAPTPDHELLSEGKLNKQHKIVEIKTDCKSLIHGHYSNNNVLIVVGSQSET</sequence>
<gene>
    <name evidence="4" type="primary">TAF5L</name>
    <name evidence="4" type="ORF">GZH46_01078</name>
</gene>
<dbReference type="SUPFAM" id="SSF50978">
    <property type="entry name" value="WD40 repeat-like"/>
    <property type="match status" value="1"/>
</dbReference>
<dbReference type="PROSITE" id="PS50082">
    <property type="entry name" value="WD_REPEATS_2"/>
    <property type="match status" value="4"/>
</dbReference>
<dbReference type="PRINTS" id="PR00320">
    <property type="entry name" value="GPROTEINBRPT"/>
</dbReference>
<dbReference type="Pfam" id="PF00400">
    <property type="entry name" value="WD40"/>
    <property type="match status" value="4"/>
</dbReference>
<name>A0ABQ7SAD1_9ACAR</name>
<dbReference type="PROSITE" id="PS00678">
    <property type="entry name" value="WD_REPEATS_1"/>
    <property type="match status" value="2"/>
</dbReference>
<feature type="repeat" description="WD" evidence="3">
    <location>
        <begin position="173"/>
        <end position="214"/>
    </location>
</feature>
<dbReference type="InterPro" id="IPR001680">
    <property type="entry name" value="WD40_rpt"/>
</dbReference>
<dbReference type="InterPro" id="IPR019775">
    <property type="entry name" value="WD40_repeat_CS"/>
</dbReference>
<feature type="repeat" description="WD" evidence="3">
    <location>
        <begin position="215"/>
        <end position="257"/>
    </location>
</feature>
<feature type="repeat" description="WD" evidence="3">
    <location>
        <begin position="258"/>
        <end position="299"/>
    </location>
</feature>